<organism evidence="2 3">
    <name type="scientific">Rossellomorea aquimaris</name>
    <dbReference type="NCBI Taxonomy" id="189382"/>
    <lineage>
        <taxon>Bacteria</taxon>
        <taxon>Bacillati</taxon>
        <taxon>Bacillota</taxon>
        <taxon>Bacilli</taxon>
        <taxon>Bacillales</taxon>
        <taxon>Bacillaceae</taxon>
        <taxon>Rossellomorea</taxon>
    </lineage>
</organism>
<evidence type="ECO:0000313" key="3">
    <source>
        <dbReference type="Proteomes" id="UP000324269"/>
    </source>
</evidence>
<dbReference type="Proteomes" id="UP000324269">
    <property type="component" value="Unassembled WGS sequence"/>
</dbReference>
<feature type="region of interest" description="Disordered" evidence="1">
    <location>
        <begin position="474"/>
        <end position="517"/>
    </location>
</feature>
<gene>
    <name evidence="2" type="ORF">FZC85_15035</name>
</gene>
<sequence>MPNCYLFINEYILPRIFSSCYYDDFMVPCHNQSIFVSYQKSKKESVTFPVVEQMQDAPFLNQTHVSQIIHSMMSSLNETNTHHQSTERPSFDITLTTEDQPSIVLSRVSKPKLRKRHGKCPRLLSREVRPFERFNYIDPNNSIPQSKYQASAPTLQHVQKNNPSNSQCDNEESKEEFIEIKHEQEKVLRKETRKDIHQNDQNTYIKSQVDEPVSDIVSNEEKTHDIKKHEMKSMRPSHLLESDVTKQTYSAGSSIEDGIRDMSLKAEEKMKAVLHDDLLEDKNDEQLHTSLNEADKDFSNQSSFTMDTDTLQPGNSYDETTPYTSRFDNKSNKNVNEDSNIKSSTENNIPVSIPPAKDVKYRLNRTCVRAMKIVSEHKMVAAEFNFEILSSSPPRKEMKYKLNRTELRTKKIVDEYEKSADENLNSSLPAKEGNNKDNRGDHSSLESASDESNSPAPTAETHFDILHSASSVKEVKKDVKPTDFSPVKMKKNETKSTPSIKKVQSDILSSKSPGNEVKYKLNRTNNQVEYRNHKQKNIVKDEVKTTIEQDFDILHNNNPIKESKLQSFHQKTNEKVSKPVSPSSHVKDKNDFHTTILNKYFTLGDKINVYAGSKLLDQQGTFLTAGPDFFIWIDGDGYVRLQIISGGISIGQTKKKK</sequence>
<comment type="caution">
    <text evidence="2">The sequence shown here is derived from an EMBL/GenBank/DDBJ whole genome shotgun (WGS) entry which is preliminary data.</text>
</comment>
<feature type="compositionally biased region" description="Basic and acidic residues" evidence="1">
    <location>
        <begin position="433"/>
        <end position="444"/>
    </location>
</feature>
<name>A0A5D4UC61_9BACI</name>
<dbReference type="EMBL" id="VTEZ01000004">
    <property type="protein sequence ID" value="TYS84678.1"/>
    <property type="molecule type" value="Genomic_DNA"/>
</dbReference>
<evidence type="ECO:0000256" key="1">
    <source>
        <dbReference type="SAM" id="MobiDB-lite"/>
    </source>
</evidence>
<feature type="compositionally biased region" description="Polar residues" evidence="1">
    <location>
        <begin position="299"/>
        <end position="326"/>
    </location>
</feature>
<feature type="compositionally biased region" description="Basic and acidic residues" evidence="1">
    <location>
        <begin position="327"/>
        <end position="340"/>
    </location>
</feature>
<protein>
    <submittedName>
        <fullName evidence="2">Uncharacterized protein</fullName>
    </submittedName>
</protein>
<accession>A0A5D4UC61</accession>
<feature type="region of interest" description="Disordered" evidence="1">
    <location>
        <begin position="293"/>
        <end position="349"/>
    </location>
</feature>
<evidence type="ECO:0000313" key="2">
    <source>
        <dbReference type="EMBL" id="TYS84678.1"/>
    </source>
</evidence>
<dbReference type="AlphaFoldDB" id="A0A5D4UC61"/>
<proteinExistence type="predicted"/>
<dbReference type="OrthoDB" id="2940563at2"/>
<feature type="compositionally biased region" description="Low complexity" evidence="1">
    <location>
        <begin position="445"/>
        <end position="454"/>
    </location>
</feature>
<dbReference type="RefSeq" id="WP_148969108.1">
    <property type="nucleotide sequence ID" value="NZ_JBNIKW010000003.1"/>
</dbReference>
<feature type="region of interest" description="Disordered" evidence="1">
    <location>
        <begin position="418"/>
        <end position="459"/>
    </location>
</feature>
<reference evidence="2 3" key="1">
    <citation type="submission" date="2019-08" db="EMBL/GenBank/DDBJ databases">
        <title>Bacillus genomes from the desert of Cuatro Cienegas, Coahuila.</title>
        <authorList>
            <person name="Olmedo-Alvarez G."/>
        </authorList>
    </citation>
    <scope>NUCLEOTIDE SEQUENCE [LARGE SCALE GENOMIC DNA]</scope>
    <source>
        <strain evidence="2 3">CH87b_3T</strain>
    </source>
</reference>